<evidence type="ECO:0000313" key="14">
    <source>
        <dbReference type="Proteomes" id="UP000052978"/>
    </source>
</evidence>
<keyword evidence="5" id="KW-0732">Signal</keyword>
<dbReference type="GO" id="GO:0045202">
    <property type="term" value="C:synapse"/>
    <property type="evidence" value="ECO:0007669"/>
    <property type="project" value="TreeGrafter"/>
</dbReference>
<evidence type="ECO:0000256" key="2">
    <source>
        <dbReference type="ARBA" id="ARBA00010260"/>
    </source>
</evidence>
<reference evidence="13 14" key="1">
    <citation type="journal article" date="2013" name="Nat. Commun.">
        <title>Genome analysis reveals insights into physiology and longevity of the Brandt's bat Myotis brandtii.</title>
        <authorList>
            <person name="Seim I."/>
            <person name="Fang X."/>
            <person name="Xiong Z."/>
            <person name="Lobanov A.V."/>
            <person name="Huang Z."/>
            <person name="Ma S."/>
            <person name="Feng Y."/>
            <person name="Turanov A.A."/>
            <person name="Zhu Y."/>
            <person name="Lenz T.L."/>
            <person name="Gerashchenko M.V."/>
            <person name="Fan D."/>
            <person name="Hee Yim S."/>
            <person name="Yao X."/>
            <person name="Jordan D."/>
            <person name="Xiong Y."/>
            <person name="Ma Y."/>
            <person name="Lyapunov A.N."/>
            <person name="Chen G."/>
            <person name="Kulakova O.I."/>
            <person name="Sun Y."/>
            <person name="Lee S.G."/>
            <person name="Bronson R.T."/>
            <person name="Moskalev A.A."/>
            <person name="Sunyaev S.R."/>
            <person name="Zhang G."/>
            <person name="Krogh A."/>
            <person name="Wang J."/>
            <person name="Gladyshev V.N."/>
        </authorList>
    </citation>
    <scope>NUCLEOTIDE SEQUENCE [LARGE SCALE GENOMIC DNA]</scope>
</reference>
<dbReference type="AlphaFoldDB" id="S7NMP6"/>
<dbReference type="Proteomes" id="UP000052978">
    <property type="component" value="Unassembled WGS sequence"/>
</dbReference>
<comment type="similarity">
    <text evidence="2 11">Belongs to the glypican family.</text>
</comment>
<keyword evidence="10 12" id="KW-0449">Lipoprotein</keyword>
<dbReference type="PANTHER" id="PTHR10822:SF31">
    <property type="entry name" value="GLYPICAN-6"/>
    <property type="match status" value="1"/>
</dbReference>
<evidence type="ECO:0000313" key="13">
    <source>
        <dbReference type="EMBL" id="EPQ17750.1"/>
    </source>
</evidence>
<evidence type="ECO:0000256" key="6">
    <source>
        <dbReference type="ARBA" id="ARBA00022974"/>
    </source>
</evidence>
<name>S7NMP6_MYOBR</name>
<keyword evidence="8" id="KW-0325">Glycoprotein</keyword>
<accession>S7NMP6</accession>
<keyword evidence="7 12" id="KW-0472">Membrane</keyword>
<proteinExistence type="inferred from homology"/>
<evidence type="ECO:0000256" key="11">
    <source>
        <dbReference type="RuleBase" id="RU003518"/>
    </source>
</evidence>
<keyword evidence="6 12" id="KW-0654">Proteoglycan</keyword>
<evidence type="ECO:0000256" key="7">
    <source>
        <dbReference type="ARBA" id="ARBA00023136"/>
    </source>
</evidence>
<evidence type="ECO:0000256" key="8">
    <source>
        <dbReference type="ARBA" id="ARBA00023180"/>
    </source>
</evidence>
<dbReference type="GO" id="GO:0016477">
    <property type="term" value="P:cell migration"/>
    <property type="evidence" value="ECO:0007669"/>
    <property type="project" value="TreeGrafter"/>
</dbReference>
<dbReference type="PANTHER" id="PTHR10822">
    <property type="entry name" value="GLYPICAN"/>
    <property type="match status" value="1"/>
</dbReference>
<keyword evidence="9 12" id="KW-0357">Heparan sulfate</keyword>
<comment type="function">
    <text evidence="12">Cell surface proteoglycan.</text>
</comment>
<keyword evidence="4 12" id="KW-0336">GPI-anchor</keyword>
<evidence type="ECO:0000256" key="12">
    <source>
        <dbReference type="RuleBase" id="RU003519"/>
    </source>
</evidence>
<dbReference type="eggNOG" id="KOG3821">
    <property type="taxonomic scope" value="Eukaryota"/>
</dbReference>
<dbReference type="GO" id="GO:0005886">
    <property type="term" value="C:plasma membrane"/>
    <property type="evidence" value="ECO:0007669"/>
    <property type="project" value="UniProtKB-SubCell"/>
</dbReference>
<dbReference type="GO" id="GO:0005576">
    <property type="term" value="C:extracellular region"/>
    <property type="evidence" value="ECO:0007669"/>
    <property type="project" value="TreeGrafter"/>
</dbReference>
<keyword evidence="3" id="KW-1003">Cell membrane</keyword>
<sequence>MLLVAERLEGPFNIESVMDPIDVKISEAIMNMQENSMQVSAKVFQGCGQPKPAPALRSARSAPENFNTRFRPYNPEERPTTAAGTSLDRLVTDIKEKLKLSKKVWSALPYTICKDESVTAGTSNEEECWNGHSKARGRFLRFEDATMSNYIVCIFLEDCFLFRELSFCPLMGVKKERAPHFHTKEEEAGTSKVLMALQKILSWLLLLLLTLLELRLVKPSYGQNMYQRFLGPTCGPYSDRYLPEIMNDGLTNQINNPEVDVDITRPDTFIRQQIMALRVMTNKLKNAYNGNDVNFQDTSDESSGSGSGSGCMDDVCPTEFEFVTTEAPAVDPDRREVDSSAAQFGHSLLSASLVCIVLALQRLCR</sequence>
<dbReference type="GO" id="GO:0009986">
    <property type="term" value="C:cell surface"/>
    <property type="evidence" value="ECO:0007669"/>
    <property type="project" value="TreeGrafter"/>
</dbReference>
<evidence type="ECO:0000256" key="4">
    <source>
        <dbReference type="ARBA" id="ARBA00022622"/>
    </source>
</evidence>
<evidence type="ECO:0000256" key="9">
    <source>
        <dbReference type="ARBA" id="ARBA00023207"/>
    </source>
</evidence>
<dbReference type="Pfam" id="PF01153">
    <property type="entry name" value="Glypican"/>
    <property type="match status" value="2"/>
</dbReference>
<evidence type="ECO:0000256" key="1">
    <source>
        <dbReference type="ARBA" id="ARBA00004609"/>
    </source>
</evidence>
<comment type="subcellular location">
    <subcellularLocation>
        <location evidence="1 12">Cell membrane</location>
        <topology evidence="1 12">Lipid-anchor</topology>
        <topology evidence="1 12">GPI-anchor</topology>
    </subcellularLocation>
</comment>
<dbReference type="EMBL" id="KE164390">
    <property type="protein sequence ID" value="EPQ17750.1"/>
    <property type="molecule type" value="Genomic_DNA"/>
</dbReference>
<evidence type="ECO:0000256" key="3">
    <source>
        <dbReference type="ARBA" id="ARBA00022475"/>
    </source>
</evidence>
<evidence type="ECO:0000256" key="10">
    <source>
        <dbReference type="ARBA" id="ARBA00023288"/>
    </source>
</evidence>
<dbReference type="GO" id="GO:0098696">
    <property type="term" value="P:regulation of neurotransmitter receptor localization to postsynaptic specialization membrane"/>
    <property type="evidence" value="ECO:0007669"/>
    <property type="project" value="TreeGrafter"/>
</dbReference>
<dbReference type="GO" id="GO:0009966">
    <property type="term" value="P:regulation of signal transduction"/>
    <property type="evidence" value="ECO:0007669"/>
    <property type="project" value="InterPro"/>
</dbReference>
<gene>
    <name evidence="13" type="ORF">D623_10030222</name>
</gene>
<dbReference type="GO" id="GO:0098552">
    <property type="term" value="C:side of membrane"/>
    <property type="evidence" value="ECO:0007669"/>
    <property type="project" value="UniProtKB-KW"/>
</dbReference>
<organism evidence="13 14">
    <name type="scientific">Myotis brandtii</name>
    <name type="common">Brandt's bat</name>
    <dbReference type="NCBI Taxonomy" id="109478"/>
    <lineage>
        <taxon>Eukaryota</taxon>
        <taxon>Metazoa</taxon>
        <taxon>Chordata</taxon>
        <taxon>Craniata</taxon>
        <taxon>Vertebrata</taxon>
        <taxon>Euteleostomi</taxon>
        <taxon>Mammalia</taxon>
        <taxon>Eutheria</taxon>
        <taxon>Laurasiatheria</taxon>
        <taxon>Chiroptera</taxon>
        <taxon>Yangochiroptera</taxon>
        <taxon>Vespertilionidae</taxon>
        <taxon>Myotis</taxon>
    </lineage>
</organism>
<keyword evidence="14" id="KW-1185">Reference proteome</keyword>
<protein>
    <submittedName>
        <fullName evidence="13">Glypican-6</fullName>
    </submittedName>
</protein>
<dbReference type="InterPro" id="IPR001863">
    <property type="entry name" value="Glypican"/>
</dbReference>
<evidence type="ECO:0000256" key="5">
    <source>
        <dbReference type="ARBA" id="ARBA00022729"/>
    </source>
</evidence>